<feature type="domain" description="N-end rule aminoacyl transferase C-terminal" evidence="6">
    <location>
        <begin position="154"/>
        <end position="302"/>
    </location>
</feature>
<evidence type="ECO:0000256" key="1">
    <source>
        <dbReference type="ARBA" id="ARBA00009991"/>
    </source>
</evidence>
<keyword evidence="8" id="KW-1185">Reference proteome</keyword>
<dbReference type="OMA" id="RNCCRLY"/>
<dbReference type="Pfam" id="PF04376">
    <property type="entry name" value="ATE_N"/>
    <property type="match status" value="1"/>
</dbReference>
<dbReference type="RefSeq" id="XP_001382796.2">
    <property type="nucleotide sequence ID" value="XM_001382759.1"/>
</dbReference>
<evidence type="ECO:0000313" key="7">
    <source>
        <dbReference type="EMBL" id="ABN64767.2"/>
    </source>
</evidence>
<dbReference type="SUPFAM" id="SSF55729">
    <property type="entry name" value="Acyl-CoA N-acyltransferases (Nat)"/>
    <property type="match status" value="1"/>
</dbReference>
<dbReference type="KEGG" id="pic:PICST_82344"/>
<reference evidence="7 8" key="1">
    <citation type="journal article" date="2007" name="Nat. Biotechnol.">
        <title>Genome sequence of the lignocellulose-bioconverting and xylose-fermenting yeast Pichia stipitis.</title>
        <authorList>
            <person name="Jeffries T.W."/>
            <person name="Grigoriev I.V."/>
            <person name="Grimwood J."/>
            <person name="Laplaza J.M."/>
            <person name="Aerts A."/>
            <person name="Salamov A."/>
            <person name="Schmutz J."/>
            <person name="Lindquist E."/>
            <person name="Dehal P."/>
            <person name="Shapiro H."/>
            <person name="Jin Y.S."/>
            <person name="Passoth V."/>
            <person name="Richardson P.M."/>
        </authorList>
    </citation>
    <scope>NUCLEOTIDE SEQUENCE [LARGE SCALE GENOMIC DNA]</scope>
    <source>
        <strain evidence="8">ATCC 58785 / CBS 6054 / NBRC 10063 / NRRL Y-11545</strain>
    </source>
</reference>
<dbReference type="InterPro" id="IPR030700">
    <property type="entry name" value="N-end_Aminoacyl_Trfase"/>
</dbReference>
<dbReference type="AlphaFoldDB" id="A3LMY8"/>
<sequence>MPFIFSPPRYISQRHCGYCNGKKTDHYALESQKKQAQLSDPDSIIIGTSITEMSCSDYDELINQGFRRSGTFLYKPDMLRTCCRYYTIRTDMSQLKLTKQHRKVVNRFIKAISENNEEPQHKNQKEYDLTGLLQAESKSKRFYTRYETSEFTPEKFALYKKYQISVHNDKPEEVTEASFDRFLCETPFPDEEIDGSSEEWDFLDSWIKNWKPSQKVQKRRIGPTHECYYLDDKLIAISVLDFLPTGVSSIYFIWDPDYAHLSLGTLSGLREILMCRELSLGYYYLGYYIDDCPKMNYKSKFGGELLDLVNEVYVPLSLAKPWIANDRLFVLGREEELENEQVEYGLDNDGHPLSLENSRFASDEVVNIAEKVYGEDAIFEKARTAMHILITKHEMAPQDKNSPYTIPEVMPGLIPLWKIVDMFETGVLSDTFPVSIIMSGRLQRLSLGKLNDVGRQLVIDCARLFGPRKIRQGILNI</sequence>
<protein>
    <recommendedName>
        <fullName evidence="2">arginyltransferase</fullName>
        <ecNumber evidence="2">2.3.2.8</ecNumber>
    </recommendedName>
</protein>
<dbReference type="EC" id="2.3.2.8" evidence="2"/>
<evidence type="ECO:0000256" key="3">
    <source>
        <dbReference type="ARBA" id="ARBA00022679"/>
    </source>
</evidence>
<evidence type="ECO:0000256" key="2">
    <source>
        <dbReference type="ARBA" id="ARBA00012025"/>
    </source>
</evidence>
<evidence type="ECO:0000313" key="8">
    <source>
        <dbReference type="Proteomes" id="UP000002258"/>
    </source>
</evidence>
<keyword evidence="4 7" id="KW-0012">Acyltransferase</keyword>
<dbReference type="InterPro" id="IPR007471">
    <property type="entry name" value="N-end_Aminoacyl_Trfase_N"/>
</dbReference>
<dbReference type="FunCoup" id="A3LMY8">
    <property type="interactions" value="648"/>
</dbReference>
<dbReference type="OrthoDB" id="74183at2759"/>
<dbReference type="InterPro" id="IPR007472">
    <property type="entry name" value="N-end_Aminoacyl_Trfase_C"/>
</dbReference>
<comment type="similarity">
    <text evidence="1">Belongs to the R-transferase family.</text>
</comment>
<evidence type="ECO:0000256" key="4">
    <source>
        <dbReference type="ARBA" id="ARBA00023315"/>
    </source>
</evidence>
<evidence type="ECO:0000259" key="5">
    <source>
        <dbReference type="Pfam" id="PF04376"/>
    </source>
</evidence>
<dbReference type="GO" id="GO:0005737">
    <property type="term" value="C:cytoplasm"/>
    <property type="evidence" value="ECO:0007669"/>
    <property type="project" value="TreeGrafter"/>
</dbReference>
<dbReference type="HOGENOM" id="CLU_020349_2_2_1"/>
<dbReference type="eggNOG" id="KOG1193">
    <property type="taxonomic scope" value="Eukaryota"/>
</dbReference>
<proteinExistence type="inferred from homology"/>
<accession>A3LMY8</accession>
<dbReference type="PANTHER" id="PTHR21367">
    <property type="entry name" value="ARGININE-TRNA-PROTEIN TRANSFERASE 1"/>
    <property type="match status" value="1"/>
</dbReference>
<dbReference type="GO" id="GO:0006915">
    <property type="term" value="P:apoptotic process"/>
    <property type="evidence" value="ECO:0007669"/>
    <property type="project" value="EnsemblFungi"/>
</dbReference>
<dbReference type="Proteomes" id="UP000002258">
    <property type="component" value="Chromosome 2"/>
</dbReference>
<evidence type="ECO:0000259" key="6">
    <source>
        <dbReference type="Pfam" id="PF04377"/>
    </source>
</evidence>
<name>A3LMY8_PICST</name>
<dbReference type="GO" id="GO:0071596">
    <property type="term" value="P:ubiquitin-dependent protein catabolic process via the N-end rule pathway"/>
    <property type="evidence" value="ECO:0007669"/>
    <property type="project" value="EnsemblFungi"/>
</dbReference>
<dbReference type="Pfam" id="PF04377">
    <property type="entry name" value="ATE_C"/>
    <property type="match status" value="1"/>
</dbReference>
<dbReference type="EMBL" id="CP000496">
    <property type="protein sequence ID" value="ABN64767.2"/>
    <property type="molecule type" value="Genomic_DNA"/>
</dbReference>
<gene>
    <name evidence="7" type="primary">ATE1</name>
    <name evidence="7" type="ORF">PICST_82344</name>
</gene>
<dbReference type="GO" id="GO:0004057">
    <property type="term" value="F:arginyl-tRNA--protein transferase activity"/>
    <property type="evidence" value="ECO:0007669"/>
    <property type="project" value="UniProtKB-EC"/>
</dbReference>
<dbReference type="GeneID" id="4836928"/>
<dbReference type="InParanoid" id="A3LMY8"/>
<feature type="domain" description="N-end aminoacyl transferase N-terminal" evidence="5">
    <location>
        <begin position="15"/>
        <end position="103"/>
    </location>
</feature>
<dbReference type="STRING" id="322104.A3LMY8"/>
<organism evidence="7 8">
    <name type="scientific">Scheffersomyces stipitis (strain ATCC 58785 / CBS 6054 / NBRC 10063 / NRRL Y-11545)</name>
    <name type="common">Yeast</name>
    <name type="synonym">Pichia stipitis</name>
    <dbReference type="NCBI Taxonomy" id="322104"/>
    <lineage>
        <taxon>Eukaryota</taxon>
        <taxon>Fungi</taxon>
        <taxon>Dikarya</taxon>
        <taxon>Ascomycota</taxon>
        <taxon>Saccharomycotina</taxon>
        <taxon>Pichiomycetes</taxon>
        <taxon>Debaryomycetaceae</taxon>
        <taxon>Scheffersomyces</taxon>
    </lineage>
</organism>
<keyword evidence="3 7" id="KW-0808">Transferase</keyword>
<dbReference type="InterPro" id="IPR016181">
    <property type="entry name" value="Acyl_CoA_acyltransferase"/>
</dbReference>
<dbReference type="PANTHER" id="PTHR21367:SF1">
    <property type="entry name" value="ARGINYL-TRNA--PROTEIN TRANSFERASE 1"/>
    <property type="match status" value="1"/>
</dbReference>